<dbReference type="AlphaFoldDB" id="A0A0M3QFP8"/>
<evidence type="ECO:0000313" key="10">
    <source>
        <dbReference type="Proteomes" id="UP000057158"/>
    </source>
</evidence>
<dbReference type="InterPro" id="IPR001451">
    <property type="entry name" value="Hexapep"/>
</dbReference>
<dbReference type="Pfam" id="PF00132">
    <property type="entry name" value="Hexapep"/>
    <property type="match status" value="2"/>
</dbReference>
<keyword evidence="6 7" id="KW-0012">Acyltransferase</keyword>
<dbReference type="Gene3D" id="2.160.10.10">
    <property type="entry name" value="Hexapeptide repeat proteins"/>
    <property type="match status" value="1"/>
</dbReference>
<dbReference type="CDD" id="cd03352">
    <property type="entry name" value="LbH_LpxD"/>
    <property type="match status" value="1"/>
</dbReference>
<dbReference type="PANTHER" id="PTHR43378:SF2">
    <property type="entry name" value="UDP-3-O-ACYLGLUCOSAMINE N-ACYLTRANSFERASE 1, MITOCHONDRIAL-RELATED"/>
    <property type="match status" value="1"/>
</dbReference>
<sequence>MATLKELAALVGGTVVGDGECRIERLATLDTAGPGDITFVSNPKYLKGIAQCRASAVIVAPGVELQGFPLIVCPNPYLAFAKILTFLQVRRPEPQGILAGALVHPTARLGRGVTVHPGCVVGEDVSIGDGTILYPGVIVYDRVAIGADCLIHAGVVIREECRLGDRVIIQPSVVIGCDGFGFAPDGSGYFKIPQVGIVVVEDDVEIGSGSCIDRAALGVTLVGRGTKIDNLVHIAHNVVVGEDNILCGQVGIAGSTRIGRHCTFGGQAGLAGHIRIGDNVTIGAQGGVAGNLEGNQVLSGSPVIPHKDWVKASLTFGRLPEMRKEMNRMKRQLAELEMLIRER</sequence>
<evidence type="ECO:0000256" key="4">
    <source>
        <dbReference type="ARBA" id="ARBA00022737"/>
    </source>
</evidence>
<dbReference type="InterPro" id="IPR018357">
    <property type="entry name" value="Hexapep_transf_CS"/>
</dbReference>
<evidence type="ECO:0000256" key="5">
    <source>
        <dbReference type="ARBA" id="ARBA00023098"/>
    </source>
</evidence>
<dbReference type="Gene3D" id="3.40.1390.10">
    <property type="entry name" value="MurE/MurF, N-terminal domain"/>
    <property type="match status" value="1"/>
</dbReference>
<organism evidence="9 10">
    <name type="scientific">Desulfuromonas soudanensis</name>
    <dbReference type="NCBI Taxonomy" id="1603606"/>
    <lineage>
        <taxon>Bacteria</taxon>
        <taxon>Pseudomonadati</taxon>
        <taxon>Thermodesulfobacteriota</taxon>
        <taxon>Desulfuromonadia</taxon>
        <taxon>Desulfuromonadales</taxon>
        <taxon>Desulfuromonadaceae</taxon>
        <taxon>Desulfuromonas</taxon>
    </lineage>
</organism>
<comment type="pathway">
    <text evidence="7">Bacterial outer membrane biogenesis; LPS lipid A biosynthesis.</text>
</comment>
<reference evidence="9 10" key="1">
    <citation type="submission" date="2015-07" db="EMBL/GenBank/DDBJ databases">
        <title>Isolation and Genomic Characterization of a Novel Halophilic Metal-Reducing Deltaproteobacterium from the Deep Subsurface.</title>
        <authorList>
            <person name="Badalamenti J.P."/>
            <person name="Summers Z.M."/>
            <person name="Gralnick J.A."/>
            <person name="Bond D.R."/>
        </authorList>
    </citation>
    <scope>NUCLEOTIDE SEQUENCE [LARGE SCALE GENOMIC DNA]</scope>
    <source>
        <strain evidence="9 10">WTL</strain>
    </source>
</reference>
<gene>
    <name evidence="7 9" type="primary">lpxD</name>
    <name evidence="9" type="ORF">DSOUD_1665</name>
</gene>
<dbReference type="GO" id="GO:0009245">
    <property type="term" value="P:lipid A biosynthetic process"/>
    <property type="evidence" value="ECO:0007669"/>
    <property type="project" value="UniProtKB-UniRule"/>
</dbReference>
<evidence type="ECO:0000256" key="7">
    <source>
        <dbReference type="HAMAP-Rule" id="MF_00523"/>
    </source>
</evidence>
<dbReference type="InterPro" id="IPR020573">
    <property type="entry name" value="UDP_GlcNAc_AcTrfase_non-rep"/>
</dbReference>
<dbReference type="GO" id="GO:0016020">
    <property type="term" value="C:membrane"/>
    <property type="evidence" value="ECO:0007669"/>
    <property type="project" value="GOC"/>
</dbReference>
<comment type="subunit">
    <text evidence="7">Homotrimer.</text>
</comment>
<comment type="similarity">
    <text evidence="7">Belongs to the transferase hexapeptide repeat family. LpxD subfamily.</text>
</comment>
<comment type="function">
    <text evidence="7">Catalyzes the N-acylation of UDP-3-O-acylglucosamine using 3-hydroxyacyl-ACP as the acyl donor. Is involved in the biosynthesis of lipid A, a phosphorylated glycolipid that anchors the lipopolysaccharide to the outer membrane of the cell.</text>
</comment>
<evidence type="ECO:0000256" key="2">
    <source>
        <dbReference type="ARBA" id="ARBA00022556"/>
    </source>
</evidence>
<dbReference type="NCBIfam" id="TIGR01853">
    <property type="entry name" value="lipid_A_lpxD"/>
    <property type="match status" value="1"/>
</dbReference>
<evidence type="ECO:0000256" key="3">
    <source>
        <dbReference type="ARBA" id="ARBA00022679"/>
    </source>
</evidence>
<dbReference type="PATRIC" id="fig|1603606.3.peg.1813"/>
<keyword evidence="2 7" id="KW-0441">Lipid A biosynthesis</keyword>
<dbReference type="InterPro" id="IPR007691">
    <property type="entry name" value="LpxD"/>
</dbReference>
<feature type="active site" description="Proton acceptor" evidence="7">
    <location>
        <position position="236"/>
    </location>
</feature>
<dbReference type="Pfam" id="PF04613">
    <property type="entry name" value="LpxD"/>
    <property type="match status" value="1"/>
</dbReference>
<dbReference type="Proteomes" id="UP000057158">
    <property type="component" value="Chromosome"/>
</dbReference>
<keyword evidence="5 7" id="KW-0443">Lipid metabolism</keyword>
<dbReference type="PROSITE" id="PS00101">
    <property type="entry name" value="HEXAPEP_TRANSFERASES"/>
    <property type="match status" value="1"/>
</dbReference>
<dbReference type="SUPFAM" id="SSF51161">
    <property type="entry name" value="Trimeric LpxA-like enzymes"/>
    <property type="match status" value="1"/>
</dbReference>
<dbReference type="GO" id="GO:0016410">
    <property type="term" value="F:N-acyltransferase activity"/>
    <property type="evidence" value="ECO:0007669"/>
    <property type="project" value="InterPro"/>
</dbReference>
<keyword evidence="1 7" id="KW-0444">Lipid biosynthesis</keyword>
<dbReference type="EC" id="2.3.1.191" evidence="7"/>
<keyword evidence="4 7" id="KW-0677">Repeat</keyword>
<dbReference type="RefSeq" id="WP_053550543.1">
    <property type="nucleotide sequence ID" value="NZ_CP010802.1"/>
</dbReference>
<keyword evidence="3 7" id="KW-0808">Transferase</keyword>
<dbReference type="OrthoDB" id="9784739at2"/>
<proteinExistence type="inferred from homology"/>
<dbReference type="EMBL" id="CP010802">
    <property type="protein sequence ID" value="ALC16443.1"/>
    <property type="molecule type" value="Genomic_DNA"/>
</dbReference>
<dbReference type="STRING" id="1603606.DSOUD_1665"/>
<protein>
    <recommendedName>
        <fullName evidence="7">UDP-3-O-acylglucosamine N-acyltransferase</fullName>
        <ecNumber evidence="7">2.3.1.191</ecNumber>
    </recommendedName>
</protein>
<evidence type="ECO:0000259" key="8">
    <source>
        <dbReference type="Pfam" id="PF04613"/>
    </source>
</evidence>
<evidence type="ECO:0000313" key="9">
    <source>
        <dbReference type="EMBL" id="ALC16443.1"/>
    </source>
</evidence>
<dbReference type="KEGG" id="des:DSOUD_1665"/>
<dbReference type="GO" id="GO:0103118">
    <property type="term" value="F:UDP-3-O-[(3R)-3-hydroxyacyl]-glucosamine N-acyltransferase activity"/>
    <property type="evidence" value="ECO:0007669"/>
    <property type="project" value="UniProtKB-EC"/>
</dbReference>
<dbReference type="PANTHER" id="PTHR43378">
    <property type="entry name" value="UDP-3-O-ACYLGLUCOSAMINE N-ACYLTRANSFERASE"/>
    <property type="match status" value="1"/>
</dbReference>
<name>A0A0M3QFP8_9BACT</name>
<feature type="domain" description="UDP-3-O-[3-hydroxymyristoyl] glucosamine N-acyltransferase non-repeat region" evidence="8">
    <location>
        <begin position="21"/>
        <end position="85"/>
    </location>
</feature>
<comment type="catalytic activity">
    <reaction evidence="7">
        <text>a UDP-3-O-[(3R)-3-hydroxyacyl]-alpha-D-glucosamine + a (3R)-hydroxyacyl-[ACP] = a UDP-2-N,3-O-bis[(3R)-3-hydroxyacyl]-alpha-D-glucosamine + holo-[ACP] + H(+)</text>
        <dbReference type="Rhea" id="RHEA:53836"/>
        <dbReference type="Rhea" id="RHEA-COMP:9685"/>
        <dbReference type="Rhea" id="RHEA-COMP:9945"/>
        <dbReference type="ChEBI" id="CHEBI:15378"/>
        <dbReference type="ChEBI" id="CHEBI:64479"/>
        <dbReference type="ChEBI" id="CHEBI:78827"/>
        <dbReference type="ChEBI" id="CHEBI:137740"/>
        <dbReference type="ChEBI" id="CHEBI:137748"/>
        <dbReference type="EC" id="2.3.1.191"/>
    </reaction>
</comment>
<keyword evidence="10" id="KW-1185">Reference proteome</keyword>
<dbReference type="NCBIfam" id="NF002060">
    <property type="entry name" value="PRK00892.1"/>
    <property type="match status" value="1"/>
</dbReference>
<dbReference type="UniPathway" id="UPA00973"/>
<dbReference type="InterPro" id="IPR011004">
    <property type="entry name" value="Trimer_LpxA-like_sf"/>
</dbReference>
<evidence type="ECO:0000256" key="1">
    <source>
        <dbReference type="ARBA" id="ARBA00022516"/>
    </source>
</evidence>
<evidence type="ECO:0000256" key="6">
    <source>
        <dbReference type="ARBA" id="ARBA00023315"/>
    </source>
</evidence>
<accession>A0A0M3QFP8</accession>
<dbReference type="HAMAP" id="MF_00523">
    <property type="entry name" value="LpxD"/>
    <property type="match status" value="1"/>
</dbReference>